<dbReference type="PANTHER" id="PTHR44591">
    <property type="entry name" value="STRESS RESPONSE REGULATOR PROTEIN 1"/>
    <property type="match status" value="1"/>
</dbReference>
<dbReference type="Gene3D" id="3.40.50.2300">
    <property type="match status" value="1"/>
</dbReference>
<dbReference type="SMART" id="SM00448">
    <property type="entry name" value="REC"/>
    <property type="match status" value="1"/>
</dbReference>
<evidence type="ECO:0000256" key="1">
    <source>
        <dbReference type="ARBA" id="ARBA00022553"/>
    </source>
</evidence>
<sequence length="118" mass="13513">MKRILIVDDDPILGTMIQEMLEWKGYWVQLSRVPQETEQNVVEQNIDLVILDKLISGTDGTEVCEWIRNNEEIKEIPIIMITAMHTSKKACMDAGADDFIAKPFEMDDFLSKVGQLLN</sequence>
<dbReference type="InterPro" id="IPR050595">
    <property type="entry name" value="Bact_response_regulator"/>
</dbReference>
<dbReference type="AlphaFoldDB" id="A0A0F8YGM6"/>
<dbReference type="SUPFAM" id="SSF52172">
    <property type="entry name" value="CheY-like"/>
    <property type="match status" value="1"/>
</dbReference>
<feature type="domain" description="Response regulatory" evidence="2">
    <location>
        <begin position="3"/>
        <end position="117"/>
    </location>
</feature>
<comment type="caution">
    <text evidence="3">The sequence shown here is derived from an EMBL/GenBank/DDBJ whole genome shotgun (WGS) entry which is preliminary data.</text>
</comment>
<organism evidence="3">
    <name type="scientific">marine sediment metagenome</name>
    <dbReference type="NCBI Taxonomy" id="412755"/>
    <lineage>
        <taxon>unclassified sequences</taxon>
        <taxon>metagenomes</taxon>
        <taxon>ecological metagenomes</taxon>
    </lineage>
</organism>
<evidence type="ECO:0000259" key="2">
    <source>
        <dbReference type="PROSITE" id="PS50110"/>
    </source>
</evidence>
<name>A0A0F8YGM6_9ZZZZ</name>
<proteinExistence type="predicted"/>
<dbReference type="EMBL" id="LAZR01053527">
    <property type="protein sequence ID" value="KKK80557.1"/>
    <property type="molecule type" value="Genomic_DNA"/>
</dbReference>
<protein>
    <recommendedName>
        <fullName evidence="2">Response regulatory domain-containing protein</fullName>
    </recommendedName>
</protein>
<dbReference type="PROSITE" id="PS50110">
    <property type="entry name" value="RESPONSE_REGULATORY"/>
    <property type="match status" value="1"/>
</dbReference>
<dbReference type="PANTHER" id="PTHR44591:SF3">
    <property type="entry name" value="RESPONSE REGULATORY DOMAIN-CONTAINING PROTEIN"/>
    <property type="match status" value="1"/>
</dbReference>
<accession>A0A0F8YGM6</accession>
<dbReference type="Pfam" id="PF00072">
    <property type="entry name" value="Response_reg"/>
    <property type="match status" value="1"/>
</dbReference>
<keyword evidence="1" id="KW-0597">Phosphoprotein</keyword>
<gene>
    <name evidence="3" type="ORF">LCGC14_2822300</name>
</gene>
<evidence type="ECO:0000313" key="3">
    <source>
        <dbReference type="EMBL" id="KKK80557.1"/>
    </source>
</evidence>
<dbReference type="InterPro" id="IPR001789">
    <property type="entry name" value="Sig_transdc_resp-reg_receiver"/>
</dbReference>
<dbReference type="InterPro" id="IPR011006">
    <property type="entry name" value="CheY-like_superfamily"/>
</dbReference>
<reference evidence="3" key="1">
    <citation type="journal article" date="2015" name="Nature">
        <title>Complex archaea that bridge the gap between prokaryotes and eukaryotes.</title>
        <authorList>
            <person name="Spang A."/>
            <person name="Saw J.H."/>
            <person name="Jorgensen S.L."/>
            <person name="Zaremba-Niedzwiedzka K."/>
            <person name="Martijn J."/>
            <person name="Lind A.E."/>
            <person name="van Eijk R."/>
            <person name="Schleper C."/>
            <person name="Guy L."/>
            <person name="Ettema T.J."/>
        </authorList>
    </citation>
    <scope>NUCLEOTIDE SEQUENCE</scope>
</reference>
<dbReference type="GO" id="GO:0000160">
    <property type="term" value="P:phosphorelay signal transduction system"/>
    <property type="evidence" value="ECO:0007669"/>
    <property type="project" value="InterPro"/>
</dbReference>